<organism evidence="1 2">
    <name type="scientific">Zoarces viviparus</name>
    <name type="common">Viviparous eelpout</name>
    <name type="synonym">Blennius viviparus</name>
    <dbReference type="NCBI Taxonomy" id="48416"/>
    <lineage>
        <taxon>Eukaryota</taxon>
        <taxon>Metazoa</taxon>
        <taxon>Chordata</taxon>
        <taxon>Craniata</taxon>
        <taxon>Vertebrata</taxon>
        <taxon>Euteleostomi</taxon>
        <taxon>Actinopterygii</taxon>
        <taxon>Neopterygii</taxon>
        <taxon>Teleostei</taxon>
        <taxon>Neoteleostei</taxon>
        <taxon>Acanthomorphata</taxon>
        <taxon>Eupercaria</taxon>
        <taxon>Perciformes</taxon>
        <taxon>Cottioidei</taxon>
        <taxon>Zoarcales</taxon>
        <taxon>Zoarcidae</taxon>
        <taxon>Zoarcinae</taxon>
        <taxon>Zoarces</taxon>
    </lineage>
</organism>
<dbReference type="AlphaFoldDB" id="A0AAW1EXJ3"/>
<comment type="caution">
    <text evidence="1">The sequence shown here is derived from an EMBL/GenBank/DDBJ whole genome shotgun (WGS) entry which is preliminary data.</text>
</comment>
<name>A0AAW1EXJ3_ZOAVI</name>
<sequence>MDALRPCQQQCNGAGLQPSDWTASPTNQRALCLFSKQRSKPTETTMAPSLSSWLKGPLNQQSLCNLLYSSMHT</sequence>
<dbReference type="Proteomes" id="UP001488805">
    <property type="component" value="Unassembled WGS sequence"/>
</dbReference>
<protein>
    <submittedName>
        <fullName evidence="1">Uncharacterized protein</fullName>
    </submittedName>
</protein>
<gene>
    <name evidence="1" type="ORF">VZT92_015663</name>
</gene>
<reference evidence="1 2" key="1">
    <citation type="journal article" date="2024" name="Genome Biol. Evol.">
        <title>Chromosome-level genome assembly of the viviparous eelpout Zoarces viviparus.</title>
        <authorList>
            <person name="Fuhrmann N."/>
            <person name="Brasseur M.V."/>
            <person name="Bakowski C.E."/>
            <person name="Podsiadlowski L."/>
            <person name="Prost S."/>
            <person name="Krehenwinkel H."/>
            <person name="Mayer C."/>
        </authorList>
    </citation>
    <scope>NUCLEOTIDE SEQUENCE [LARGE SCALE GENOMIC DNA]</scope>
    <source>
        <strain evidence="1">NO-MEL_2022_Ind0_liver</strain>
    </source>
</reference>
<evidence type="ECO:0000313" key="2">
    <source>
        <dbReference type="Proteomes" id="UP001488805"/>
    </source>
</evidence>
<dbReference type="EMBL" id="JBCEZU010000123">
    <property type="protein sequence ID" value="KAK9526997.1"/>
    <property type="molecule type" value="Genomic_DNA"/>
</dbReference>
<proteinExistence type="predicted"/>
<evidence type="ECO:0000313" key="1">
    <source>
        <dbReference type="EMBL" id="KAK9526997.1"/>
    </source>
</evidence>
<accession>A0AAW1EXJ3</accession>
<keyword evidence="2" id="KW-1185">Reference proteome</keyword>